<dbReference type="AlphaFoldDB" id="A0A8J8AYR3"/>
<keyword evidence="4" id="KW-1185">Reference proteome</keyword>
<evidence type="ECO:0000256" key="1">
    <source>
        <dbReference type="SAM" id="SignalP"/>
    </source>
</evidence>
<dbReference type="RefSeq" id="WP_211925397.1">
    <property type="nucleotide sequence ID" value="NZ_JAGQFT020000006.1"/>
</dbReference>
<keyword evidence="1" id="KW-0732">Signal</keyword>
<accession>A0A8J8AYR3</accession>
<sequence length="96" mass="10701">MRLFTLCFLLIPSAAYADLRTEPNDRERSAAVTAVLTARCERDSSAMVALEDQLLERYTDETVGELMVSAGHYVQGRIDDIGEDEACAIQRRYKGA</sequence>
<evidence type="ECO:0000313" key="4">
    <source>
        <dbReference type="Proteomes" id="UP000675747"/>
    </source>
</evidence>
<feature type="chain" id="PRO_5042774403" evidence="1">
    <location>
        <begin position="18"/>
        <end position="96"/>
    </location>
</feature>
<proteinExistence type="predicted"/>
<evidence type="ECO:0000313" key="2">
    <source>
        <dbReference type="EMBL" id="MBR0561428.1"/>
    </source>
</evidence>
<reference evidence="3 4" key="1">
    <citation type="journal article" date="2021" name="Microbiol. Resour. Announc.">
        <title>Draft Genome Sequence of Coralloluteibacterium stylophorae LMG 29479T.</title>
        <authorList>
            <person name="Karlyshev A.V."/>
            <person name="Kudryashova E.B."/>
            <person name="Ariskina E.V."/>
            <person name="Conroy A.P."/>
            <person name="Abidueva E.Y."/>
        </authorList>
    </citation>
    <scope>NUCLEOTIDE SEQUENCE [LARGE SCALE GENOMIC DNA]</scope>
    <source>
        <strain evidence="3 4">LMG 29479</strain>
    </source>
</reference>
<name>A0A8J8AYR3_9GAMM</name>
<comment type="caution">
    <text evidence="2">The sequence shown here is derived from an EMBL/GenBank/DDBJ whole genome shotgun (WGS) entry which is preliminary data.</text>
</comment>
<feature type="signal peptide" evidence="1">
    <location>
        <begin position="1"/>
        <end position="17"/>
    </location>
</feature>
<dbReference type="EMBL" id="JAGQFT020000006">
    <property type="protein sequence ID" value="MBS7457707.1"/>
    <property type="molecule type" value="Genomic_DNA"/>
</dbReference>
<gene>
    <name evidence="3" type="ORF">KB893_011260</name>
    <name evidence="2" type="ORF">KB893_02665</name>
</gene>
<organism evidence="2">
    <name type="scientific">Coralloluteibacterium stylophorae</name>
    <dbReference type="NCBI Taxonomy" id="1776034"/>
    <lineage>
        <taxon>Bacteria</taxon>
        <taxon>Pseudomonadati</taxon>
        <taxon>Pseudomonadota</taxon>
        <taxon>Gammaproteobacteria</taxon>
        <taxon>Lysobacterales</taxon>
        <taxon>Lysobacteraceae</taxon>
        <taxon>Coralloluteibacterium</taxon>
    </lineage>
</organism>
<reference evidence="2" key="2">
    <citation type="submission" date="2021-04" db="EMBL/GenBank/DDBJ databases">
        <authorList>
            <person name="Karlyshev A.V."/>
        </authorList>
    </citation>
    <scope>NUCLEOTIDE SEQUENCE</scope>
    <source>
        <strain evidence="2">LMG 29479</strain>
    </source>
</reference>
<dbReference type="Proteomes" id="UP000675747">
    <property type="component" value="Unassembled WGS sequence"/>
</dbReference>
<dbReference type="EMBL" id="JAGQFT010000010">
    <property type="protein sequence ID" value="MBR0561428.1"/>
    <property type="molecule type" value="Genomic_DNA"/>
</dbReference>
<evidence type="ECO:0000313" key="3">
    <source>
        <dbReference type="EMBL" id="MBS7457707.1"/>
    </source>
</evidence>
<protein>
    <submittedName>
        <fullName evidence="2">Uncharacterized protein</fullName>
    </submittedName>
</protein>